<dbReference type="EMBL" id="FMVJ01000006">
    <property type="protein sequence ID" value="SCY84885.1"/>
    <property type="molecule type" value="Genomic_DNA"/>
</dbReference>
<dbReference type="AlphaFoldDB" id="A0A1G5J953"/>
<dbReference type="STRING" id="549386.SAMN02927923_02586"/>
<keyword evidence="1" id="KW-1133">Transmembrane helix</keyword>
<proteinExistence type="predicted"/>
<organism evidence="2 3">
    <name type="scientific">Microvirga guangxiensis</name>
    <dbReference type="NCBI Taxonomy" id="549386"/>
    <lineage>
        <taxon>Bacteria</taxon>
        <taxon>Pseudomonadati</taxon>
        <taxon>Pseudomonadota</taxon>
        <taxon>Alphaproteobacteria</taxon>
        <taxon>Hyphomicrobiales</taxon>
        <taxon>Methylobacteriaceae</taxon>
        <taxon>Microvirga</taxon>
    </lineage>
</organism>
<evidence type="ECO:0000313" key="3">
    <source>
        <dbReference type="Proteomes" id="UP000199569"/>
    </source>
</evidence>
<keyword evidence="3" id="KW-1185">Reference proteome</keyword>
<name>A0A1G5J953_9HYPH</name>
<feature type="transmembrane region" description="Helical" evidence="1">
    <location>
        <begin position="7"/>
        <end position="25"/>
    </location>
</feature>
<feature type="transmembrane region" description="Helical" evidence="1">
    <location>
        <begin position="31"/>
        <end position="53"/>
    </location>
</feature>
<keyword evidence="1" id="KW-0472">Membrane</keyword>
<protein>
    <submittedName>
        <fullName evidence="2">Uncharacterized protein</fullName>
    </submittedName>
</protein>
<reference evidence="2 3" key="1">
    <citation type="submission" date="2016-10" db="EMBL/GenBank/DDBJ databases">
        <authorList>
            <person name="de Groot N.N."/>
        </authorList>
    </citation>
    <scope>NUCLEOTIDE SEQUENCE [LARGE SCALE GENOMIC DNA]</scope>
    <source>
        <strain evidence="2 3">CGMCC 1.7666</strain>
    </source>
</reference>
<accession>A0A1G5J953</accession>
<dbReference type="Proteomes" id="UP000199569">
    <property type="component" value="Unassembled WGS sequence"/>
</dbReference>
<dbReference type="RefSeq" id="WP_091134988.1">
    <property type="nucleotide sequence ID" value="NZ_FMVJ01000006.1"/>
</dbReference>
<sequence length="79" mass="8504">MLRITTLVISTLTIGIWLWVLRIAIGTNFNVMASTLLMVASAPLLLFAMPALILALTRRLLGFALGLALLSVVSIILVI</sequence>
<gene>
    <name evidence="2" type="ORF">SAMN02927923_02586</name>
</gene>
<evidence type="ECO:0000313" key="2">
    <source>
        <dbReference type="EMBL" id="SCY84885.1"/>
    </source>
</evidence>
<feature type="transmembrane region" description="Helical" evidence="1">
    <location>
        <begin position="60"/>
        <end position="78"/>
    </location>
</feature>
<evidence type="ECO:0000256" key="1">
    <source>
        <dbReference type="SAM" id="Phobius"/>
    </source>
</evidence>
<keyword evidence="1" id="KW-0812">Transmembrane</keyword>